<dbReference type="OrthoDB" id="7357196at2759"/>
<dbReference type="Proteomes" id="UP000792457">
    <property type="component" value="Unassembled WGS sequence"/>
</dbReference>
<evidence type="ECO:0000313" key="2">
    <source>
        <dbReference type="EMBL" id="KAG8236825.1"/>
    </source>
</evidence>
<name>A0A8K0P5M5_LADFU</name>
<sequence>MKQTAKDLPEIWKVDVEHEITESEGLRTSNLLAVLTVPPQLPTDYKLIPGIGYYKFHNETARNFDDAEEICSKEGGHLAIINSEEESNALKGSIYGFAYIGFHDRIKEGEFITIFGQSLKYTGFNRWSASYEPNGGTSENCGSLHPNGGINDISCNINIPFICEYDLSWIDG</sequence>
<evidence type="ECO:0000259" key="1">
    <source>
        <dbReference type="PROSITE" id="PS50041"/>
    </source>
</evidence>
<dbReference type="SMART" id="SM00034">
    <property type="entry name" value="CLECT"/>
    <property type="match status" value="1"/>
</dbReference>
<dbReference type="Gene3D" id="3.10.100.10">
    <property type="entry name" value="Mannose-Binding Protein A, subunit A"/>
    <property type="match status" value="1"/>
</dbReference>
<dbReference type="PROSITE" id="PS50041">
    <property type="entry name" value="C_TYPE_LECTIN_2"/>
    <property type="match status" value="1"/>
</dbReference>
<organism evidence="2 3">
    <name type="scientific">Ladona fulva</name>
    <name type="common">Scarce chaser dragonfly</name>
    <name type="synonym">Libellula fulva</name>
    <dbReference type="NCBI Taxonomy" id="123851"/>
    <lineage>
        <taxon>Eukaryota</taxon>
        <taxon>Metazoa</taxon>
        <taxon>Ecdysozoa</taxon>
        <taxon>Arthropoda</taxon>
        <taxon>Hexapoda</taxon>
        <taxon>Insecta</taxon>
        <taxon>Pterygota</taxon>
        <taxon>Palaeoptera</taxon>
        <taxon>Odonata</taxon>
        <taxon>Epiprocta</taxon>
        <taxon>Anisoptera</taxon>
        <taxon>Libelluloidea</taxon>
        <taxon>Libellulidae</taxon>
        <taxon>Ladona</taxon>
    </lineage>
</organism>
<dbReference type="CDD" id="cd00037">
    <property type="entry name" value="CLECT"/>
    <property type="match status" value="1"/>
</dbReference>
<dbReference type="Pfam" id="PF00059">
    <property type="entry name" value="Lectin_C"/>
    <property type="match status" value="1"/>
</dbReference>
<dbReference type="InterPro" id="IPR001304">
    <property type="entry name" value="C-type_lectin-like"/>
</dbReference>
<dbReference type="SUPFAM" id="SSF56436">
    <property type="entry name" value="C-type lectin-like"/>
    <property type="match status" value="1"/>
</dbReference>
<feature type="domain" description="C-type lectin" evidence="1">
    <location>
        <begin position="54"/>
        <end position="164"/>
    </location>
</feature>
<reference evidence="2" key="1">
    <citation type="submission" date="2013-04" db="EMBL/GenBank/DDBJ databases">
        <authorList>
            <person name="Qu J."/>
            <person name="Murali S.C."/>
            <person name="Bandaranaike D."/>
            <person name="Bellair M."/>
            <person name="Blankenburg K."/>
            <person name="Chao H."/>
            <person name="Dinh H."/>
            <person name="Doddapaneni H."/>
            <person name="Downs B."/>
            <person name="Dugan-Rocha S."/>
            <person name="Elkadiri S."/>
            <person name="Gnanaolivu R.D."/>
            <person name="Hernandez B."/>
            <person name="Javaid M."/>
            <person name="Jayaseelan J.C."/>
            <person name="Lee S."/>
            <person name="Li M."/>
            <person name="Ming W."/>
            <person name="Munidasa M."/>
            <person name="Muniz J."/>
            <person name="Nguyen L."/>
            <person name="Ongeri F."/>
            <person name="Osuji N."/>
            <person name="Pu L.-L."/>
            <person name="Puazo M."/>
            <person name="Qu C."/>
            <person name="Quiroz J."/>
            <person name="Raj R."/>
            <person name="Weissenberger G."/>
            <person name="Xin Y."/>
            <person name="Zou X."/>
            <person name="Han Y."/>
            <person name="Richards S."/>
            <person name="Worley K."/>
            <person name="Muzny D."/>
            <person name="Gibbs R."/>
        </authorList>
    </citation>
    <scope>NUCLEOTIDE SEQUENCE</scope>
    <source>
        <strain evidence="2">Sampled in the wild</strain>
    </source>
</reference>
<protein>
    <recommendedName>
        <fullName evidence="1">C-type lectin domain-containing protein</fullName>
    </recommendedName>
</protein>
<dbReference type="PANTHER" id="PTHR22803">
    <property type="entry name" value="MANNOSE, PHOSPHOLIPASE, LECTIN RECEPTOR RELATED"/>
    <property type="match status" value="1"/>
</dbReference>
<keyword evidence="3" id="KW-1185">Reference proteome</keyword>
<reference evidence="2" key="2">
    <citation type="submission" date="2017-10" db="EMBL/GenBank/DDBJ databases">
        <title>Ladona fulva Genome sequencing and assembly.</title>
        <authorList>
            <person name="Murali S."/>
            <person name="Richards S."/>
            <person name="Bandaranaike D."/>
            <person name="Bellair M."/>
            <person name="Blankenburg K."/>
            <person name="Chao H."/>
            <person name="Dinh H."/>
            <person name="Doddapaneni H."/>
            <person name="Dugan-Rocha S."/>
            <person name="Elkadiri S."/>
            <person name="Gnanaolivu R."/>
            <person name="Hernandez B."/>
            <person name="Skinner E."/>
            <person name="Javaid M."/>
            <person name="Lee S."/>
            <person name="Li M."/>
            <person name="Ming W."/>
            <person name="Munidasa M."/>
            <person name="Muniz J."/>
            <person name="Nguyen L."/>
            <person name="Hughes D."/>
            <person name="Osuji N."/>
            <person name="Pu L.-L."/>
            <person name="Puazo M."/>
            <person name="Qu C."/>
            <person name="Quiroz J."/>
            <person name="Raj R."/>
            <person name="Weissenberger G."/>
            <person name="Xin Y."/>
            <person name="Zou X."/>
            <person name="Han Y."/>
            <person name="Worley K."/>
            <person name="Muzny D."/>
            <person name="Gibbs R."/>
        </authorList>
    </citation>
    <scope>NUCLEOTIDE SEQUENCE</scope>
    <source>
        <strain evidence="2">Sampled in the wild</strain>
    </source>
</reference>
<accession>A0A8K0P5M5</accession>
<dbReference type="InterPro" id="IPR050111">
    <property type="entry name" value="C-type_lectin/snaclec_domain"/>
</dbReference>
<dbReference type="AlphaFoldDB" id="A0A8K0P5M5"/>
<gene>
    <name evidence="2" type="ORF">J437_LFUL017282</name>
</gene>
<proteinExistence type="predicted"/>
<dbReference type="InterPro" id="IPR016186">
    <property type="entry name" value="C-type_lectin-like/link_sf"/>
</dbReference>
<dbReference type="EMBL" id="KZ309084">
    <property type="protein sequence ID" value="KAG8236825.1"/>
    <property type="molecule type" value="Genomic_DNA"/>
</dbReference>
<evidence type="ECO:0000313" key="3">
    <source>
        <dbReference type="Proteomes" id="UP000792457"/>
    </source>
</evidence>
<dbReference type="InterPro" id="IPR016187">
    <property type="entry name" value="CTDL_fold"/>
</dbReference>
<comment type="caution">
    <text evidence="2">The sequence shown here is derived from an EMBL/GenBank/DDBJ whole genome shotgun (WGS) entry which is preliminary data.</text>
</comment>